<name>A0A7J9BMD2_GOSGO</name>
<comment type="caution">
    <text evidence="2">The sequence shown here is derived from an EMBL/GenBank/DDBJ whole genome shotgun (WGS) entry which is preliminary data.</text>
</comment>
<evidence type="ECO:0000313" key="3">
    <source>
        <dbReference type="Proteomes" id="UP000593579"/>
    </source>
</evidence>
<reference evidence="2 3" key="1">
    <citation type="journal article" date="2019" name="Genome Biol. Evol.">
        <title>Insights into the evolution of the New World diploid cottons (Gossypium, subgenus Houzingenia) based on genome sequencing.</title>
        <authorList>
            <person name="Grover C.E."/>
            <person name="Arick M.A. 2nd"/>
            <person name="Thrash A."/>
            <person name="Conover J.L."/>
            <person name="Sanders W.S."/>
            <person name="Peterson D.G."/>
            <person name="Frelichowski J.E."/>
            <person name="Scheffler J.A."/>
            <person name="Scheffler B.E."/>
            <person name="Wendel J.F."/>
        </authorList>
    </citation>
    <scope>NUCLEOTIDE SEQUENCE [LARGE SCALE GENOMIC DNA]</scope>
    <source>
        <strain evidence="2">5</strain>
        <tissue evidence="2">Leaf</tissue>
    </source>
</reference>
<gene>
    <name evidence="2" type="ORF">Gogos_010818</name>
</gene>
<keyword evidence="1" id="KW-1133">Transmembrane helix</keyword>
<evidence type="ECO:0000256" key="1">
    <source>
        <dbReference type="SAM" id="Phobius"/>
    </source>
</evidence>
<feature type="transmembrane region" description="Helical" evidence="1">
    <location>
        <begin position="12"/>
        <end position="41"/>
    </location>
</feature>
<accession>A0A7J9BMD2</accession>
<protein>
    <submittedName>
        <fullName evidence="2">Uncharacterized protein</fullName>
    </submittedName>
</protein>
<keyword evidence="3" id="KW-1185">Reference proteome</keyword>
<dbReference type="AlphaFoldDB" id="A0A7J9BMD2"/>
<sequence>MSIPFSAKFGGMILLGLLIVQLRKVFLSSLHGIMVVMMWLWKVLGTTGDQGRNC</sequence>
<keyword evidence="1" id="KW-0472">Membrane</keyword>
<dbReference type="EMBL" id="JABEZY010000004">
    <property type="protein sequence ID" value="MBA0737348.1"/>
    <property type="molecule type" value="Genomic_DNA"/>
</dbReference>
<evidence type="ECO:0000313" key="2">
    <source>
        <dbReference type="EMBL" id="MBA0737348.1"/>
    </source>
</evidence>
<proteinExistence type="predicted"/>
<keyword evidence="1" id="KW-0812">Transmembrane</keyword>
<organism evidence="2 3">
    <name type="scientific">Gossypium gossypioides</name>
    <name type="common">Mexican cotton</name>
    <name type="synonym">Selera gossypioides</name>
    <dbReference type="NCBI Taxonomy" id="34282"/>
    <lineage>
        <taxon>Eukaryota</taxon>
        <taxon>Viridiplantae</taxon>
        <taxon>Streptophyta</taxon>
        <taxon>Embryophyta</taxon>
        <taxon>Tracheophyta</taxon>
        <taxon>Spermatophyta</taxon>
        <taxon>Magnoliopsida</taxon>
        <taxon>eudicotyledons</taxon>
        <taxon>Gunneridae</taxon>
        <taxon>Pentapetalae</taxon>
        <taxon>rosids</taxon>
        <taxon>malvids</taxon>
        <taxon>Malvales</taxon>
        <taxon>Malvaceae</taxon>
        <taxon>Malvoideae</taxon>
        <taxon>Gossypium</taxon>
    </lineage>
</organism>
<dbReference type="Proteomes" id="UP000593579">
    <property type="component" value="Unassembled WGS sequence"/>
</dbReference>